<evidence type="ECO:0000256" key="1">
    <source>
        <dbReference type="ARBA" id="ARBA00022690"/>
    </source>
</evidence>
<dbReference type="RefSeq" id="XP_011494012.1">
    <property type="nucleotide sequence ID" value="XM_011495710.1"/>
</dbReference>
<dbReference type="InterPro" id="IPR023796">
    <property type="entry name" value="Serpin_dom"/>
</dbReference>
<reference evidence="7" key="1">
    <citation type="submission" date="2025-08" db="UniProtKB">
        <authorList>
            <consortium name="RefSeq"/>
        </authorList>
    </citation>
    <scope>IDENTIFICATION</scope>
</reference>
<keyword evidence="6" id="KW-1185">Reference proteome</keyword>
<evidence type="ECO:0000313" key="7">
    <source>
        <dbReference type="RefSeq" id="XP_011494012.1"/>
    </source>
</evidence>
<dbReference type="InterPro" id="IPR023795">
    <property type="entry name" value="Serpin_CS"/>
</dbReference>
<dbReference type="Gene3D" id="3.30.497.10">
    <property type="entry name" value="Antithrombin, subunit I, domain 2"/>
    <property type="match status" value="1"/>
</dbReference>
<evidence type="ECO:0000259" key="5">
    <source>
        <dbReference type="SMART" id="SM00093"/>
    </source>
</evidence>
<dbReference type="PANTHER" id="PTHR11461">
    <property type="entry name" value="SERINE PROTEASE INHIBITOR, SERPIN"/>
    <property type="match status" value="1"/>
</dbReference>
<organism evidence="6 7">
    <name type="scientific">Ceratosolen solmsi marchali</name>
    <dbReference type="NCBI Taxonomy" id="326594"/>
    <lineage>
        <taxon>Eukaryota</taxon>
        <taxon>Metazoa</taxon>
        <taxon>Ecdysozoa</taxon>
        <taxon>Arthropoda</taxon>
        <taxon>Hexapoda</taxon>
        <taxon>Insecta</taxon>
        <taxon>Pterygota</taxon>
        <taxon>Neoptera</taxon>
        <taxon>Endopterygota</taxon>
        <taxon>Hymenoptera</taxon>
        <taxon>Apocrita</taxon>
        <taxon>Proctotrupomorpha</taxon>
        <taxon>Chalcidoidea</taxon>
        <taxon>Agaonidae</taxon>
        <taxon>Agaoninae</taxon>
        <taxon>Ceratosolen</taxon>
    </lineage>
</organism>
<evidence type="ECO:0000256" key="2">
    <source>
        <dbReference type="ARBA" id="ARBA00022900"/>
    </source>
</evidence>
<feature type="signal peptide" evidence="4">
    <location>
        <begin position="1"/>
        <end position="19"/>
    </location>
</feature>
<proteinExistence type="inferred from homology"/>
<dbReference type="InterPro" id="IPR000215">
    <property type="entry name" value="Serpin_fam"/>
</dbReference>
<dbReference type="InterPro" id="IPR036186">
    <property type="entry name" value="Serpin_sf"/>
</dbReference>
<evidence type="ECO:0000256" key="4">
    <source>
        <dbReference type="SAM" id="SignalP"/>
    </source>
</evidence>
<dbReference type="SUPFAM" id="SSF56574">
    <property type="entry name" value="Serpins"/>
    <property type="match status" value="1"/>
</dbReference>
<dbReference type="GeneID" id="105359191"/>
<protein>
    <submittedName>
        <fullName evidence="7">Leukocyte elastase inhibitor</fullName>
    </submittedName>
</protein>
<feature type="domain" description="Serpin" evidence="5">
    <location>
        <begin position="102"/>
        <end position="575"/>
    </location>
</feature>
<dbReference type="AlphaFoldDB" id="A0AAJ6VJ76"/>
<dbReference type="PANTHER" id="PTHR11461:SF342">
    <property type="entry name" value="SERINE PROTEASE INHIBITOR 28DC"/>
    <property type="match status" value="1"/>
</dbReference>
<sequence length="582" mass="65630">MMNLLGLTYLAIGLAVCHAQFVFPDQYEAMKLEAERRLSTRPTYPQSFSGGSQSLSLAPSSFPWRQESTRPSHLSIANALLPPGWQDYVINLISTGVTQFTLDMDRAVDNASSSSSSRENVLFSPVSLTATLAMVLLASGGKTFEEVTRILGLQSGVDISNHSEVVHRIFGLLIQEFNEDYRADKNMPQCEVAFGIFVQDGYPIRKEFRAVSDKIYKSDVTSVDFSNHNDKAQSIINNWVDDKTMGKIKKLLNEPPNPLSAVIIASALYFNGEWNQHFYEGTKRKAFYIEPNEIIYVDFMYNGGTFPFYEDQNLGLKIIGLPYKGLKVSMYAILPTASGAAALKEIKRHLTPDVIDRLINNMQNNSCLISYPKMELSSTLQLRSALKSLGLLSLFDPRTADLSILSPGRGHGDNVDGGPAFITWRSLDPDSTDDYRRQSKSGRPNFLYKYNTRNYTVEQWNNGYKLRYTPRVKRQSRSVEREFADFLGSQRLALFGLDELRNSAGVTNPGLFADDVVHKVEMTVNERGTEAAAVTGVLLNRSGDYRRFIANRPFLFFIRHDLSKLIWFWGSINRPTPFYHDP</sequence>
<dbReference type="GO" id="GO:0005615">
    <property type="term" value="C:extracellular space"/>
    <property type="evidence" value="ECO:0007669"/>
    <property type="project" value="InterPro"/>
</dbReference>
<evidence type="ECO:0000313" key="6">
    <source>
        <dbReference type="Proteomes" id="UP000695007"/>
    </source>
</evidence>
<gene>
    <name evidence="7" type="primary">LOC105359191</name>
</gene>
<comment type="similarity">
    <text evidence="3">Belongs to the serpin family.</text>
</comment>
<keyword evidence="4" id="KW-0732">Signal</keyword>
<dbReference type="GO" id="GO:0004867">
    <property type="term" value="F:serine-type endopeptidase inhibitor activity"/>
    <property type="evidence" value="ECO:0007669"/>
    <property type="project" value="UniProtKB-KW"/>
</dbReference>
<name>A0AAJ6VJ76_9HYME</name>
<keyword evidence="2" id="KW-0722">Serine protease inhibitor</keyword>
<accession>A0AAJ6VJ76</accession>
<dbReference type="InterPro" id="IPR042185">
    <property type="entry name" value="Serpin_sf_2"/>
</dbReference>
<dbReference type="KEGG" id="csol:105359191"/>
<dbReference type="InterPro" id="IPR042178">
    <property type="entry name" value="Serpin_sf_1"/>
</dbReference>
<dbReference type="Proteomes" id="UP000695007">
    <property type="component" value="Unplaced"/>
</dbReference>
<dbReference type="PROSITE" id="PS00284">
    <property type="entry name" value="SERPIN"/>
    <property type="match status" value="1"/>
</dbReference>
<dbReference type="Pfam" id="PF00079">
    <property type="entry name" value="Serpin"/>
    <property type="match status" value="2"/>
</dbReference>
<evidence type="ECO:0000256" key="3">
    <source>
        <dbReference type="RuleBase" id="RU000411"/>
    </source>
</evidence>
<keyword evidence="1" id="KW-0646">Protease inhibitor</keyword>
<feature type="chain" id="PRO_5042594460" evidence="4">
    <location>
        <begin position="20"/>
        <end position="582"/>
    </location>
</feature>
<dbReference type="Gene3D" id="2.30.39.10">
    <property type="entry name" value="Alpha-1-antitrypsin, domain 1"/>
    <property type="match status" value="2"/>
</dbReference>
<dbReference type="SMART" id="SM00093">
    <property type="entry name" value="SERPIN"/>
    <property type="match status" value="1"/>
</dbReference>